<evidence type="ECO:0000313" key="4">
    <source>
        <dbReference type="Proteomes" id="UP000198618"/>
    </source>
</evidence>
<dbReference type="Proteomes" id="UP000198618">
    <property type="component" value="Unassembled WGS sequence"/>
</dbReference>
<dbReference type="InterPro" id="IPR036779">
    <property type="entry name" value="LysM_dom_sf"/>
</dbReference>
<dbReference type="STRING" id="930131.SAMN05216389_12144"/>
<dbReference type="CDD" id="cd00118">
    <property type="entry name" value="LysM"/>
    <property type="match status" value="1"/>
</dbReference>
<dbReference type="InterPro" id="IPR048862">
    <property type="entry name" value="SPOCS_spoVID_N"/>
</dbReference>
<gene>
    <name evidence="3" type="ORF">SAMN05216389_12144</name>
</gene>
<dbReference type="OrthoDB" id="2966368at2"/>
<dbReference type="InterPro" id="IPR014256">
    <property type="entry name" value="Spore_VI_D"/>
</dbReference>
<dbReference type="Pfam" id="PF20918">
    <property type="entry name" value="SPOCS_spoVID-N"/>
    <property type="match status" value="1"/>
</dbReference>
<sequence length="371" mass="42927">MSNDQSVFSFELNESLYFERGQEVGEIMGISLEPEISIQPFNEYISIRGVVELQGSYLKAENENEVSDEPYFTESYHSKRYMERVVDIENGSAEFVHRFPVEISVPTYRVDDLDDVTVMITSFDYELPDPNQLQLKSTIEIHGINDQAEESREVESPVNELSNEVEHRVEEVVARDEEKSEEREAEDTFEFEIKKPKEESSSEVELADQPNTPTLSTNVEDTESDSSEDGRWKYKQTQTFSEFFNKNKQESSESSPEYAEATDDSPDDISSDYLDLEESPSPFESSELSRESNEGESREKADLSYLSDMFRNDEESYSQMRLCIVQESDTLDSIAERYETTSIQIVNQNHLDDDHIKEGQLLYIPYRKQEK</sequence>
<dbReference type="PROSITE" id="PS51782">
    <property type="entry name" value="LYSM"/>
    <property type="match status" value="1"/>
</dbReference>
<dbReference type="AlphaFoldDB" id="A0A1I0GG72"/>
<dbReference type="Gene3D" id="3.10.350.10">
    <property type="entry name" value="LysM domain"/>
    <property type="match status" value="1"/>
</dbReference>
<dbReference type="EMBL" id="FOHE01000021">
    <property type="protein sequence ID" value="SET69877.1"/>
    <property type="molecule type" value="Genomic_DNA"/>
</dbReference>
<feature type="compositionally biased region" description="Basic and acidic residues" evidence="1">
    <location>
        <begin position="287"/>
        <end position="302"/>
    </location>
</feature>
<feature type="compositionally biased region" description="Basic and acidic residues" evidence="1">
    <location>
        <begin position="164"/>
        <end position="182"/>
    </location>
</feature>
<feature type="compositionally biased region" description="Acidic residues" evidence="1">
    <location>
        <begin position="260"/>
        <end position="278"/>
    </location>
</feature>
<feature type="compositionally biased region" description="Basic and acidic residues" evidence="1">
    <location>
        <begin position="191"/>
        <end position="200"/>
    </location>
</feature>
<protein>
    <submittedName>
        <fullName evidence="3">Stage VI sporulation protein D</fullName>
    </submittedName>
</protein>
<dbReference type="SUPFAM" id="SSF54106">
    <property type="entry name" value="LysM domain"/>
    <property type="match status" value="1"/>
</dbReference>
<feature type="region of interest" description="Disordered" evidence="1">
    <location>
        <begin position="147"/>
        <end position="305"/>
    </location>
</feature>
<evidence type="ECO:0000259" key="2">
    <source>
        <dbReference type="PROSITE" id="PS51782"/>
    </source>
</evidence>
<organism evidence="3 4">
    <name type="scientific">Oceanobacillus limi</name>
    <dbReference type="NCBI Taxonomy" id="930131"/>
    <lineage>
        <taxon>Bacteria</taxon>
        <taxon>Bacillati</taxon>
        <taxon>Bacillota</taxon>
        <taxon>Bacilli</taxon>
        <taxon>Bacillales</taxon>
        <taxon>Bacillaceae</taxon>
        <taxon>Oceanobacillus</taxon>
    </lineage>
</organism>
<evidence type="ECO:0000313" key="3">
    <source>
        <dbReference type="EMBL" id="SET69877.1"/>
    </source>
</evidence>
<name>A0A1I0GG72_9BACI</name>
<keyword evidence="4" id="KW-1185">Reference proteome</keyword>
<dbReference type="NCBIfam" id="TIGR02907">
    <property type="entry name" value="spore_VI_D"/>
    <property type="match status" value="1"/>
</dbReference>
<dbReference type="Pfam" id="PF01476">
    <property type="entry name" value="LysM"/>
    <property type="match status" value="1"/>
</dbReference>
<feature type="compositionally biased region" description="Polar residues" evidence="1">
    <location>
        <begin position="235"/>
        <end position="244"/>
    </location>
</feature>
<dbReference type="RefSeq" id="WP_090872095.1">
    <property type="nucleotide sequence ID" value="NZ_FOHE01000021.1"/>
</dbReference>
<feature type="compositionally biased region" description="Polar residues" evidence="1">
    <location>
        <begin position="209"/>
        <end position="219"/>
    </location>
</feature>
<evidence type="ECO:0000256" key="1">
    <source>
        <dbReference type="SAM" id="MobiDB-lite"/>
    </source>
</evidence>
<feature type="domain" description="LysM" evidence="2">
    <location>
        <begin position="321"/>
        <end position="364"/>
    </location>
</feature>
<dbReference type="InterPro" id="IPR018392">
    <property type="entry name" value="LysM"/>
</dbReference>
<dbReference type="SMART" id="SM00257">
    <property type="entry name" value="LysM"/>
    <property type="match status" value="1"/>
</dbReference>
<accession>A0A1I0GG72</accession>
<reference evidence="3 4" key="1">
    <citation type="submission" date="2016-10" db="EMBL/GenBank/DDBJ databases">
        <authorList>
            <person name="de Groot N.N."/>
        </authorList>
    </citation>
    <scope>NUCLEOTIDE SEQUENCE [LARGE SCALE GENOMIC DNA]</scope>
    <source>
        <strain evidence="3 4">IBRC-M 10780</strain>
    </source>
</reference>
<proteinExistence type="predicted"/>